<keyword evidence="1 9" id="KW-0963">Cytoplasm</keyword>
<dbReference type="InterPro" id="IPR001279">
    <property type="entry name" value="Metallo-B-lactamas"/>
</dbReference>
<evidence type="ECO:0000313" key="15">
    <source>
        <dbReference type="Proteomes" id="UP000824225"/>
    </source>
</evidence>
<dbReference type="SMART" id="SM00849">
    <property type="entry name" value="Lactamase_B"/>
    <property type="match status" value="1"/>
</dbReference>
<evidence type="ECO:0000256" key="3">
    <source>
        <dbReference type="ARBA" id="ARBA00022723"/>
    </source>
</evidence>
<feature type="binding site" evidence="12">
    <location>
        <position position="46"/>
    </location>
    <ligand>
        <name>Ca(2+)</name>
        <dbReference type="ChEBI" id="CHEBI:29108"/>
    </ligand>
</feature>
<protein>
    <recommendedName>
        <fullName evidence="9">Ribonuclease J</fullName>
        <shortName evidence="9">RNase J</shortName>
        <ecNumber evidence="9">3.1.-.-</ecNumber>
    </recommendedName>
</protein>
<evidence type="ECO:0000256" key="8">
    <source>
        <dbReference type="ARBA" id="ARBA00022884"/>
    </source>
</evidence>
<dbReference type="InterPro" id="IPR055132">
    <property type="entry name" value="RNase_J_b_CASP"/>
</dbReference>
<feature type="binding site" evidence="12">
    <location>
        <position position="71"/>
    </location>
    <ligand>
        <name>Zn(2+)</name>
        <dbReference type="ChEBI" id="CHEBI:29105"/>
        <label>1</label>
        <note>catalytic</note>
    </ligand>
</feature>
<feature type="binding site" evidence="12">
    <location>
        <position position="142"/>
    </location>
    <ligand>
        <name>Zn(2+)</name>
        <dbReference type="ChEBI" id="CHEBI:29105"/>
        <label>1</label>
        <note>catalytic</note>
    </ligand>
</feature>
<dbReference type="NCBIfam" id="TIGR00649">
    <property type="entry name" value="MG423"/>
    <property type="match status" value="1"/>
</dbReference>
<comment type="cofactor">
    <cofactor evidence="12">
        <name>Zn(2+)</name>
        <dbReference type="ChEBI" id="CHEBI:29105"/>
    </cofactor>
    <text evidence="12">Binds 2 Zn(2+) ions per subunit. It is not clear if Zn(2+) or Mg(2+) is physiologically important.</text>
</comment>
<feature type="active site" description="Proton donor" evidence="10">
    <location>
        <position position="197"/>
    </location>
</feature>
<comment type="function">
    <text evidence="9">An RNase that has 5'-3' exonuclease and possibly endonuclease activity. Involved in maturation of rRNA and in some organisms also mRNA maturation and/or decay.</text>
</comment>
<evidence type="ECO:0000256" key="11">
    <source>
        <dbReference type="PIRSR" id="PIRSR004803-2"/>
    </source>
</evidence>
<comment type="caution">
    <text evidence="14">The sequence shown here is derived from an EMBL/GenBank/DDBJ whole genome shotgun (WGS) entry which is preliminary data.</text>
</comment>
<reference evidence="14" key="1">
    <citation type="journal article" date="2021" name="PeerJ">
        <title>Extensive microbial diversity within the chicken gut microbiome revealed by metagenomics and culture.</title>
        <authorList>
            <person name="Gilroy R."/>
            <person name="Ravi A."/>
            <person name="Getino M."/>
            <person name="Pursley I."/>
            <person name="Horton D.L."/>
            <person name="Alikhan N.F."/>
            <person name="Baker D."/>
            <person name="Gharbi K."/>
            <person name="Hall N."/>
            <person name="Watson M."/>
            <person name="Adriaenssens E.M."/>
            <person name="Foster-Nyarko E."/>
            <person name="Jarju S."/>
            <person name="Secka A."/>
            <person name="Antonio M."/>
            <person name="Oren A."/>
            <person name="Chaudhuri R.R."/>
            <person name="La Ragione R."/>
            <person name="Hildebrand F."/>
            <person name="Pallen M.J."/>
        </authorList>
    </citation>
    <scope>NUCLEOTIDE SEQUENCE</scope>
    <source>
        <strain evidence="14">CHK186-16707</strain>
    </source>
</reference>
<comment type="similarity">
    <text evidence="9">Belongs to the metallo-beta-lactamase superfamily. RNA-metabolizing metallo-beta-lactamase-like family. Bacterial RNase J subfamily.</text>
</comment>
<feature type="domain" description="Metallo-beta-lactamase" evidence="13">
    <location>
        <begin position="18"/>
        <end position="206"/>
    </location>
</feature>
<dbReference type="GO" id="GO:0004534">
    <property type="term" value="F:5'-3' RNA exonuclease activity"/>
    <property type="evidence" value="ECO:0007669"/>
    <property type="project" value="UniProtKB-UniRule"/>
</dbReference>
<dbReference type="EC" id="3.1.-.-" evidence="9"/>
<dbReference type="PANTHER" id="PTHR43694:SF1">
    <property type="entry name" value="RIBONUCLEASE J"/>
    <property type="match status" value="1"/>
</dbReference>
<feature type="binding site" evidence="12">
    <location>
        <position position="73"/>
    </location>
    <ligand>
        <name>Zn(2+)</name>
        <dbReference type="ChEBI" id="CHEBI:29105"/>
        <label>1</label>
        <note>catalytic</note>
    </ligand>
</feature>
<dbReference type="GO" id="GO:0004521">
    <property type="term" value="F:RNA endonuclease activity"/>
    <property type="evidence" value="ECO:0007669"/>
    <property type="project" value="UniProtKB-UniRule"/>
</dbReference>
<dbReference type="InterPro" id="IPR036866">
    <property type="entry name" value="RibonucZ/Hydroxyglut_hydro"/>
</dbReference>
<keyword evidence="5 9" id="KW-0378">Hydrolase</keyword>
<evidence type="ECO:0000256" key="4">
    <source>
        <dbReference type="ARBA" id="ARBA00022759"/>
    </source>
</evidence>
<dbReference type="GO" id="GO:0005737">
    <property type="term" value="C:cytoplasm"/>
    <property type="evidence" value="ECO:0007669"/>
    <property type="project" value="UniProtKB-SubCell"/>
</dbReference>
<evidence type="ECO:0000256" key="9">
    <source>
        <dbReference type="HAMAP-Rule" id="MF_01491"/>
    </source>
</evidence>
<dbReference type="EMBL" id="DXAN01000017">
    <property type="protein sequence ID" value="HJA08586.1"/>
    <property type="molecule type" value="Genomic_DNA"/>
</dbReference>
<keyword evidence="6 12" id="KW-0862">Zinc</keyword>
<feature type="binding site" evidence="12">
    <location>
        <position position="48"/>
    </location>
    <ligand>
        <name>Ca(2+)</name>
        <dbReference type="ChEBI" id="CHEBI:29108"/>
    </ligand>
</feature>
<dbReference type="Proteomes" id="UP000824225">
    <property type="component" value="Unassembled WGS sequence"/>
</dbReference>
<dbReference type="InterPro" id="IPR030854">
    <property type="entry name" value="RNase_J_bac"/>
</dbReference>
<dbReference type="Gene3D" id="3.40.50.10710">
    <property type="entry name" value="Metallo-hydrolase/oxidoreductase"/>
    <property type="match status" value="1"/>
</dbReference>
<dbReference type="PANTHER" id="PTHR43694">
    <property type="entry name" value="RIBONUCLEASE J"/>
    <property type="match status" value="1"/>
</dbReference>
<evidence type="ECO:0000259" key="13">
    <source>
        <dbReference type="SMART" id="SM00849"/>
    </source>
</evidence>
<comment type="caution">
    <text evidence="9">Lacks conserved residue(s) required for the propagation of feature annotation.</text>
</comment>
<evidence type="ECO:0000256" key="7">
    <source>
        <dbReference type="ARBA" id="ARBA00022839"/>
    </source>
</evidence>
<sequence length="554" mass="61179">MSESYLTITPLGGLGEIGLNCQKWETGRGVALVDCGLMFPDDYLWGVDVVIPRFESLFADTERTLDIVLTHGHEDHIGALPWLLIQCKSLRVRLYGSPFTLALAEHKLAEHNLLERAELITVNARDSVTLGDLTFHFIPVCHSIPQGYALAVETPVGRIIHTGDFKLDTVPLGDPCSLCDDFASFAGREGVRLLLADSTNVEIEGHSRPEREVRDTLRDIFAEAEGRIVITLFSSHIDRVRSVLELAREFDRAVLVSGRSLATNIEKAVALGLLERPDNLHTDYAGLPSLPPEKTVILATGTQGEPMSALTRIANGEHKQLSLRSGDTVIMSSRVIPGNARAVSKVINQMYRQGAKVYHDARRTIHATGHACRDELRAVLDTVQPEYFVPVHGEYRHLALHARLAEECGVQSDNILILEDGQPITLTADGCRRDPSVPVESVLVDGKGVGDVGRLVLKERRILGGEGLVVVVLVIAEETGEVLHGPEMISRGFVFEQQYSHLLEDAKCLVLDHLETMSPYDLPKLQDRIRSSLRRFFRDVLDRDPIVVPIVTAV</sequence>
<proteinExistence type="inferred from homology"/>
<dbReference type="InterPro" id="IPR041636">
    <property type="entry name" value="RNase_J_C"/>
</dbReference>
<dbReference type="Gene3D" id="3.60.15.10">
    <property type="entry name" value="Ribonuclease Z/Hydroxyacylglutathione hydrolase-like"/>
    <property type="match status" value="1"/>
</dbReference>
<keyword evidence="12" id="KW-0106">Calcium</keyword>
<accession>A0A9D2HEA7</accession>
<evidence type="ECO:0000256" key="12">
    <source>
        <dbReference type="PIRSR" id="PIRSR004803-3"/>
    </source>
</evidence>
<evidence type="ECO:0000256" key="10">
    <source>
        <dbReference type="PIRSR" id="PIRSR004803-1"/>
    </source>
</evidence>
<dbReference type="GO" id="GO:0006364">
    <property type="term" value="P:rRNA processing"/>
    <property type="evidence" value="ECO:0007669"/>
    <property type="project" value="UniProtKB-UniRule"/>
</dbReference>
<evidence type="ECO:0000256" key="1">
    <source>
        <dbReference type="ARBA" id="ARBA00022490"/>
    </source>
</evidence>
<comment type="subunit">
    <text evidence="9">Homodimer, may be a subunit of the RNA degradosome.</text>
</comment>
<keyword evidence="4 9" id="KW-0255">Endonuclease</keyword>
<dbReference type="HAMAP" id="MF_01491">
    <property type="entry name" value="RNase_J_bact"/>
    <property type="match status" value="1"/>
</dbReference>
<dbReference type="Pfam" id="PF17770">
    <property type="entry name" value="RNase_J_C"/>
    <property type="match status" value="1"/>
</dbReference>
<feature type="binding site" evidence="11">
    <location>
        <begin position="366"/>
        <end position="370"/>
    </location>
    <ligand>
        <name>substrate</name>
    </ligand>
</feature>
<evidence type="ECO:0000256" key="2">
    <source>
        <dbReference type="ARBA" id="ARBA00022722"/>
    </source>
</evidence>
<feature type="binding site" evidence="12">
    <location>
        <position position="76"/>
    </location>
    <ligand>
        <name>Zn(2+)</name>
        <dbReference type="ChEBI" id="CHEBI:29105"/>
        <label>1</label>
        <note>catalytic</note>
    </ligand>
</feature>
<feature type="binding site" evidence="11">
    <location>
        <begin position="234"/>
        <end position="236"/>
    </location>
    <ligand>
        <name>substrate</name>
    </ligand>
</feature>
<dbReference type="InterPro" id="IPR004613">
    <property type="entry name" value="RNase_J"/>
</dbReference>
<dbReference type="GO" id="GO:0008270">
    <property type="term" value="F:zinc ion binding"/>
    <property type="evidence" value="ECO:0007669"/>
    <property type="project" value="InterPro"/>
</dbReference>
<comment type="cofactor">
    <cofactor evidence="12">
        <name>Ca(2+)</name>
        <dbReference type="ChEBI" id="CHEBI:29108"/>
    </cofactor>
    <text evidence="12">Binds 1 Ca(2+) cation per subunit. Seen in 1 crystal structure, it is not clear if it is physiologically important.</text>
</comment>
<feature type="active site" description="Proton acceptor" evidence="10">
    <location>
        <position position="370"/>
    </location>
</feature>
<keyword evidence="8 9" id="KW-0694">RNA-binding</keyword>
<dbReference type="Pfam" id="PF12706">
    <property type="entry name" value="Lactamase_B_2"/>
    <property type="match status" value="1"/>
</dbReference>
<feature type="binding site" evidence="12">
    <location>
        <position position="392"/>
    </location>
    <ligand>
        <name>Zn(2+)</name>
        <dbReference type="ChEBI" id="CHEBI:29105"/>
        <label>1</label>
        <note>catalytic</note>
    </ligand>
</feature>
<dbReference type="InterPro" id="IPR011108">
    <property type="entry name" value="RMMBL"/>
</dbReference>
<dbReference type="Pfam" id="PF07521">
    <property type="entry name" value="RMMBL"/>
    <property type="match status" value="1"/>
</dbReference>
<gene>
    <name evidence="9" type="primary">rnj</name>
    <name evidence="14" type="ORF">H9962_05290</name>
</gene>
<evidence type="ECO:0000313" key="14">
    <source>
        <dbReference type="EMBL" id="HJA08586.1"/>
    </source>
</evidence>
<keyword evidence="3 12" id="KW-0479">Metal-binding</keyword>
<dbReference type="SUPFAM" id="SSF56281">
    <property type="entry name" value="Metallo-hydrolase/oxidoreductase"/>
    <property type="match status" value="1"/>
</dbReference>
<feature type="binding site" evidence="12">
    <location>
        <position position="75"/>
    </location>
    <ligand>
        <name>Zn(2+)</name>
        <dbReference type="ChEBI" id="CHEBI:29105"/>
        <label>1</label>
        <note>catalytic</note>
    </ligand>
</feature>
<keyword evidence="7 9" id="KW-0269">Exonuclease</keyword>
<dbReference type="CDD" id="cd07714">
    <property type="entry name" value="RNaseJ_MBL-fold"/>
    <property type="match status" value="1"/>
</dbReference>
<dbReference type="InterPro" id="IPR042173">
    <property type="entry name" value="RNase_J_2"/>
</dbReference>
<feature type="binding site" evidence="12">
    <location>
        <position position="445"/>
    </location>
    <ligand>
        <name>Ca(2+)</name>
        <dbReference type="ChEBI" id="CHEBI:29108"/>
    </ligand>
</feature>
<organism evidence="14 15">
    <name type="scientific">Candidatus Mailhella merdigallinarum</name>
    <dbReference type="NCBI Taxonomy" id="2838658"/>
    <lineage>
        <taxon>Bacteria</taxon>
        <taxon>Pseudomonadati</taxon>
        <taxon>Thermodesulfobacteriota</taxon>
        <taxon>Desulfovibrionia</taxon>
        <taxon>Desulfovibrionales</taxon>
        <taxon>Desulfovibrionaceae</taxon>
        <taxon>Mailhella</taxon>
    </lineage>
</organism>
<evidence type="ECO:0000256" key="6">
    <source>
        <dbReference type="ARBA" id="ARBA00022833"/>
    </source>
</evidence>
<feature type="binding site" evidence="12">
    <location>
        <position position="164"/>
    </location>
    <ligand>
        <name>Zn(2+)</name>
        <dbReference type="ChEBI" id="CHEBI:29105"/>
        <label>2</label>
        <note>catalytic</note>
    </ligand>
</feature>
<name>A0A9D2HEA7_9BACT</name>
<keyword evidence="2 9" id="KW-0540">Nuclease</keyword>
<dbReference type="Gene3D" id="3.10.20.580">
    <property type="match status" value="1"/>
</dbReference>
<dbReference type="PIRSF" id="PIRSF004803">
    <property type="entry name" value="RnjA"/>
    <property type="match status" value="1"/>
</dbReference>
<dbReference type="GO" id="GO:0003723">
    <property type="term" value="F:RNA binding"/>
    <property type="evidence" value="ECO:0007669"/>
    <property type="project" value="UniProtKB-UniRule"/>
</dbReference>
<evidence type="ECO:0000256" key="5">
    <source>
        <dbReference type="ARBA" id="ARBA00022801"/>
    </source>
</evidence>
<comment type="subcellular location">
    <subcellularLocation>
        <location evidence="9">Cytoplasm</location>
    </subcellularLocation>
</comment>
<dbReference type="AlphaFoldDB" id="A0A9D2HEA7"/>
<dbReference type="Pfam" id="PF22505">
    <property type="entry name" value="RNase_J_b_CASP"/>
    <property type="match status" value="1"/>
</dbReference>
<reference evidence="14" key="2">
    <citation type="submission" date="2021-04" db="EMBL/GenBank/DDBJ databases">
        <authorList>
            <person name="Gilroy R."/>
        </authorList>
    </citation>
    <scope>NUCLEOTIDE SEQUENCE</scope>
    <source>
        <strain evidence="14">CHK186-16707</strain>
    </source>
</reference>
<keyword evidence="9" id="KW-0698">rRNA processing</keyword>